<organism evidence="2 3">
    <name type="scientific">Durusdinium trenchii</name>
    <dbReference type="NCBI Taxonomy" id="1381693"/>
    <lineage>
        <taxon>Eukaryota</taxon>
        <taxon>Sar</taxon>
        <taxon>Alveolata</taxon>
        <taxon>Dinophyceae</taxon>
        <taxon>Suessiales</taxon>
        <taxon>Symbiodiniaceae</taxon>
        <taxon>Durusdinium</taxon>
    </lineage>
</organism>
<dbReference type="EMBL" id="CAXAMM010010249">
    <property type="protein sequence ID" value="CAK9022832.1"/>
    <property type="molecule type" value="Genomic_DNA"/>
</dbReference>
<sequence>MEEKCDVSPDAKKEESDQESVDKLKENPEDSDIRELRYKLDAYRAKVDTLFGVRKLLETGQFQESVYGQRDGVLSGLLVCSKEKANIFRQSRAFKAGVIHDICMLPRSAMYKPDCVAPSRAGLPHMGRAMTDIQERRQ</sequence>
<evidence type="ECO:0000313" key="3">
    <source>
        <dbReference type="Proteomes" id="UP001642464"/>
    </source>
</evidence>
<feature type="region of interest" description="Disordered" evidence="1">
    <location>
        <begin position="1"/>
        <end position="28"/>
    </location>
</feature>
<protein>
    <submittedName>
        <fullName evidence="2">Uncharacterized protein</fullName>
    </submittedName>
</protein>
<evidence type="ECO:0000256" key="1">
    <source>
        <dbReference type="SAM" id="MobiDB-lite"/>
    </source>
</evidence>
<proteinExistence type="predicted"/>
<keyword evidence="3" id="KW-1185">Reference proteome</keyword>
<feature type="non-terminal residue" evidence="2">
    <location>
        <position position="138"/>
    </location>
</feature>
<evidence type="ECO:0000313" key="2">
    <source>
        <dbReference type="EMBL" id="CAK9022832.1"/>
    </source>
</evidence>
<accession>A0ABP0K8F8</accession>
<gene>
    <name evidence="2" type="ORF">SCF082_LOCUS15952</name>
</gene>
<comment type="caution">
    <text evidence="2">The sequence shown here is derived from an EMBL/GenBank/DDBJ whole genome shotgun (WGS) entry which is preliminary data.</text>
</comment>
<name>A0ABP0K8F8_9DINO</name>
<reference evidence="2 3" key="1">
    <citation type="submission" date="2024-02" db="EMBL/GenBank/DDBJ databases">
        <authorList>
            <person name="Chen Y."/>
            <person name="Shah S."/>
            <person name="Dougan E. K."/>
            <person name="Thang M."/>
            <person name="Chan C."/>
        </authorList>
    </citation>
    <scope>NUCLEOTIDE SEQUENCE [LARGE SCALE GENOMIC DNA]</scope>
</reference>
<dbReference type="Proteomes" id="UP001642464">
    <property type="component" value="Unassembled WGS sequence"/>
</dbReference>